<keyword evidence="6" id="KW-1185">Reference proteome</keyword>
<dbReference type="AlphaFoldDB" id="A0A9P6PKG0"/>
<dbReference type="Proteomes" id="UP000726737">
    <property type="component" value="Unassembled WGS sequence"/>
</dbReference>
<comment type="caution">
    <text evidence="5">The sequence shown here is derived from an EMBL/GenBank/DDBJ whole genome shotgun (WGS) entry which is preliminary data.</text>
</comment>
<feature type="domain" description="Fork-head" evidence="4">
    <location>
        <begin position="227"/>
        <end position="357"/>
    </location>
</feature>
<evidence type="ECO:0000256" key="2">
    <source>
        <dbReference type="PROSITE-ProRule" id="PRU00089"/>
    </source>
</evidence>
<accession>A0A9P6PKG0</accession>
<feature type="compositionally biased region" description="Basic residues" evidence="3">
    <location>
        <begin position="459"/>
        <end position="471"/>
    </location>
</feature>
<dbReference type="PANTHER" id="PTHR11829:SF343">
    <property type="entry name" value="FORK-HEAD DOMAIN-CONTAINING PROTEIN"/>
    <property type="match status" value="1"/>
</dbReference>
<dbReference type="GO" id="GO:0030154">
    <property type="term" value="P:cell differentiation"/>
    <property type="evidence" value="ECO:0007669"/>
    <property type="project" value="TreeGrafter"/>
</dbReference>
<dbReference type="PRINTS" id="PR00053">
    <property type="entry name" value="FORKHEAD"/>
</dbReference>
<protein>
    <recommendedName>
        <fullName evidence="4">Fork-head domain-containing protein</fullName>
    </recommendedName>
</protein>
<comment type="subcellular location">
    <subcellularLocation>
        <location evidence="2">Nucleus</location>
    </subcellularLocation>
</comment>
<feature type="compositionally biased region" description="Low complexity" evidence="3">
    <location>
        <begin position="315"/>
        <end position="330"/>
    </location>
</feature>
<dbReference type="SUPFAM" id="SSF46785">
    <property type="entry name" value="Winged helix' DNA-binding domain"/>
    <property type="match status" value="1"/>
</dbReference>
<organism evidence="5 6">
    <name type="scientific">Mortierella polycephala</name>
    <dbReference type="NCBI Taxonomy" id="41804"/>
    <lineage>
        <taxon>Eukaryota</taxon>
        <taxon>Fungi</taxon>
        <taxon>Fungi incertae sedis</taxon>
        <taxon>Mucoromycota</taxon>
        <taxon>Mortierellomycotina</taxon>
        <taxon>Mortierellomycetes</taxon>
        <taxon>Mortierellales</taxon>
        <taxon>Mortierellaceae</taxon>
        <taxon>Mortierella</taxon>
    </lineage>
</organism>
<dbReference type="SMART" id="SM00339">
    <property type="entry name" value="FH"/>
    <property type="match status" value="1"/>
</dbReference>
<dbReference type="PANTHER" id="PTHR11829">
    <property type="entry name" value="FORKHEAD BOX PROTEIN"/>
    <property type="match status" value="1"/>
</dbReference>
<feature type="compositionally biased region" description="Low complexity" evidence="3">
    <location>
        <begin position="203"/>
        <end position="219"/>
    </location>
</feature>
<feature type="region of interest" description="Disordered" evidence="3">
    <location>
        <begin position="446"/>
        <end position="541"/>
    </location>
</feature>
<dbReference type="GO" id="GO:0005634">
    <property type="term" value="C:nucleus"/>
    <property type="evidence" value="ECO:0007669"/>
    <property type="project" value="UniProtKB-SubCell"/>
</dbReference>
<dbReference type="InterPro" id="IPR050211">
    <property type="entry name" value="FOX_domain-containing"/>
</dbReference>
<evidence type="ECO:0000259" key="4">
    <source>
        <dbReference type="PROSITE" id="PS50039"/>
    </source>
</evidence>
<evidence type="ECO:0000313" key="6">
    <source>
        <dbReference type="Proteomes" id="UP000726737"/>
    </source>
</evidence>
<dbReference type="OrthoDB" id="5954824at2759"/>
<sequence length="563" mass="62462">MPTSPTLYQGSAPNMISNCHHQASPTTTEEHRSIPHEYHERNEFGRQRSVSGSPHQRYQHYGQYPTGRGEWEQQDVSMTTASHYHHVTIPLPTSRSPVHMYDQTAMHLPRDQTIQMSLPSVQPQPPISRPIGSEYGGTFTNATAYALRMTPSIISTPTVRQGSASRLPISNPGTAQGTGGTGRSTIRHAANIGTKSRHAPAPTKLNTGQSTTTSTTGETKATRRRRRPNESYFNIILKAIRSSPLQRLKLSEIYEFVSREIPHMNGDDKGWQNTVRHNLSHNKCFRRIVITDTELPPQGSAEAEDESRPTGSGIPVQPQQPSQQLQQPQQTKKGRGGFWVLVPKHIEESMPLSRPKKSISEKEQYQQKQPAQKFGNSMVGPSSTIFSQEQQLQRQEEIEAEAEPSQFDQSTSGGGSSSSGSVAPLAAMDIGQDVASMIIAEQDVSSLDHSEFHPPASFRRSHQSRNNHGRQQKFTTKVGQKDSNGDCGSDDEVFSTKSSHADGSEYDELDETDEGIDVDDEEEEDDHDMDGAGEILSDDSSLMDFEFEQKDLDLDNKATQMTR</sequence>
<dbReference type="InterPro" id="IPR036388">
    <property type="entry name" value="WH-like_DNA-bd_sf"/>
</dbReference>
<dbReference type="CDD" id="cd00059">
    <property type="entry name" value="FH_FOX"/>
    <property type="match status" value="1"/>
</dbReference>
<gene>
    <name evidence="5" type="ORF">BG011_001146</name>
</gene>
<dbReference type="InterPro" id="IPR001766">
    <property type="entry name" value="Fork_head_dom"/>
</dbReference>
<feature type="non-terminal residue" evidence="5">
    <location>
        <position position="1"/>
    </location>
</feature>
<dbReference type="EMBL" id="JAAAJA010001287">
    <property type="protein sequence ID" value="KAG0247625.1"/>
    <property type="molecule type" value="Genomic_DNA"/>
</dbReference>
<name>A0A9P6PKG0_9FUNG</name>
<feature type="region of interest" description="Disordered" evidence="3">
    <location>
        <begin position="163"/>
        <end position="227"/>
    </location>
</feature>
<dbReference type="GO" id="GO:0009653">
    <property type="term" value="P:anatomical structure morphogenesis"/>
    <property type="evidence" value="ECO:0007669"/>
    <property type="project" value="TreeGrafter"/>
</dbReference>
<keyword evidence="2" id="KW-0539">Nucleus</keyword>
<feature type="DNA-binding region" description="Fork-head" evidence="2">
    <location>
        <begin position="227"/>
        <end position="357"/>
    </location>
</feature>
<dbReference type="GO" id="GO:0000981">
    <property type="term" value="F:DNA-binding transcription factor activity, RNA polymerase II-specific"/>
    <property type="evidence" value="ECO:0007669"/>
    <property type="project" value="TreeGrafter"/>
</dbReference>
<feature type="region of interest" description="Disordered" evidence="3">
    <location>
        <begin position="292"/>
        <end position="335"/>
    </location>
</feature>
<proteinExistence type="predicted"/>
<feature type="compositionally biased region" description="Acidic residues" evidence="3">
    <location>
        <begin position="504"/>
        <end position="528"/>
    </location>
</feature>
<feature type="region of interest" description="Disordered" evidence="3">
    <location>
        <begin position="349"/>
        <end position="425"/>
    </location>
</feature>
<evidence type="ECO:0000256" key="1">
    <source>
        <dbReference type="ARBA" id="ARBA00023125"/>
    </source>
</evidence>
<dbReference type="InterPro" id="IPR036390">
    <property type="entry name" value="WH_DNA-bd_sf"/>
</dbReference>
<feature type="region of interest" description="Disordered" evidence="3">
    <location>
        <begin position="44"/>
        <end position="68"/>
    </location>
</feature>
<dbReference type="GO" id="GO:0000978">
    <property type="term" value="F:RNA polymerase II cis-regulatory region sequence-specific DNA binding"/>
    <property type="evidence" value="ECO:0007669"/>
    <property type="project" value="TreeGrafter"/>
</dbReference>
<dbReference type="PROSITE" id="PS50039">
    <property type="entry name" value="FORK_HEAD_3"/>
    <property type="match status" value="1"/>
</dbReference>
<dbReference type="Gene3D" id="1.10.10.10">
    <property type="entry name" value="Winged helix-like DNA-binding domain superfamily/Winged helix DNA-binding domain"/>
    <property type="match status" value="1"/>
</dbReference>
<evidence type="ECO:0000256" key="3">
    <source>
        <dbReference type="SAM" id="MobiDB-lite"/>
    </source>
</evidence>
<evidence type="ECO:0000313" key="5">
    <source>
        <dbReference type="EMBL" id="KAG0247625.1"/>
    </source>
</evidence>
<dbReference type="Pfam" id="PF00250">
    <property type="entry name" value="Forkhead"/>
    <property type="match status" value="1"/>
</dbReference>
<reference evidence="5" key="1">
    <citation type="journal article" date="2020" name="Fungal Divers.">
        <title>Resolving the Mortierellaceae phylogeny through synthesis of multi-gene phylogenetics and phylogenomics.</title>
        <authorList>
            <person name="Vandepol N."/>
            <person name="Liber J."/>
            <person name="Desiro A."/>
            <person name="Na H."/>
            <person name="Kennedy M."/>
            <person name="Barry K."/>
            <person name="Grigoriev I.V."/>
            <person name="Miller A.N."/>
            <person name="O'Donnell K."/>
            <person name="Stajich J.E."/>
            <person name="Bonito G."/>
        </authorList>
    </citation>
    <scope>NUCLEOTIDE SEQUENCE</scope>
    <source>
        <strain evidence="5">KOD948</strain>
    </source>
</reference>
<keyword evidence="1 2" id="KW-0238">DNA-binding</keyword>